<dbReference type="EMBL" id="JAEHNZ010000003">
    <property type="protein sequence ID" value="MBK0396700.1"/>
    <property type="molecule type" value="Genomic_DNA"/>
</dbReference>
<proteinExistence type="predicted"/>
<organism evidence="1 2">
    <name type="scientific">Kingella bonacorsii</name>
    <dbReference type="NCBI Taxonomy" id="2796361"/>
    <lineage>
        <taxon>Bacteria</taxon>
        <taxon>Pseudomonadati</taxon>
        <taxon>Pseudomonadota</taxon>
        <taxon>Betaproteobacteria</taxon>
        <taxon>Neisseriales</taxon>
        <taxon>Neisseriaceae</taxon>
        <taxon>Kingella</taxon>
    </lineage>
</organism>
<evidence type="ECO:0000313" key="1">
    <source>
        <dbReference type="EMBL" id="MBK0396700.1"/>
    </source>
</evidence>
<name>A0ABS1BUZ5_9NEIS</name>
<dbReference type="Proteomes" id="UP000614058">
    <property type="component" value="Unassembled WGS sequence"/>
</dbReference>
<gene>
    <name evidence="1" type="ORF">JDW22_08990</name>
</gene>
<sequence length="355" mass="41313">MTTLFLAMPTTNGIYKLIVQHLEAHGFTVCDLSFADNNDIFRRPTLAEKIRIKYRKKILGDKEAKLHVISANNLKQIEHDKQAIIQIIQQNHAEHALFIRGDIYDEAMLQLIRSKTRGKMINYQWDGLERFGEILNKLHHFDTNYVFDPADVGEHNGLTTLPATNFWFDRMPEAGEIQSDVYFTGMHWPGLNRNAPLARFAQYAEAKGLKTDFAIYHIHDGGIANHSTLYPHPFIRPMRQSKNFRENLFGAMHSRILLDFKNPDHKGMSFRPFEALGYRKKLITTNPETAKYDFYHPNNIFIWDGETFDGLDEFIAAPYQEINPAIREKYSFGNWIRYMLDIEPHQKITLPNSKP</sequence>
<keyword evidence="2" id="KW-1185">Reference proteome</keyword>
<dbReference type="RefSeq" id="WP_200522778.1">
    <property type="nucleotide sequence ID" value="NZ_JAEHNZ010000003.1"/>
</dbReference>
<protein>
    <submittedName>
        <fullName evidence="1">Uncharacterized protein</fullName>
    </submittedName>
</protein>
<evidence type="ECO:0000313" key="2">
    <source>
        <dbReference type="Proteomes" id="UP000614058"/>
    </source>
</evidence>
<reference evidence="1 2" key="1">
    <citation type="journal article" date="2021" name="Pathogens">
        <title>Isolation and Characterization of Kingella bonacorsii sp. nov., A Novel Kingella Species Detected in a Stable Periodontitis Subject.</title>
        <authorList>
            <person name="Antezack A."/>
            <person name="Boxberger M."/>
            <person name="Rolland C."/>
            <person name="Monnet-Corti V."/>
            <person name="La Scola B."/>
        </authorList>
    </citation>
    <scope>NUCLEOTIDE SEQUENCE [LARGE SCALE GENOMIC DNA]</scope>
    <source>
        <strain evidence="1 2">Marseille-Q4569</strain>
    </source>
</reference>
<accession>A0ABS1BUZ5</accession>
<comment type="caution">
    <text evidence="1">The sequence shown here is derived from an EMBL/GenBank/DDBJ whole genome shotgun (WGS) entry which is preliminary data.</text>
</comment>